<organism evidence="1">
    <name type="scientific">viral metagenome</name>
    <dbReference type="NCBI Taxonomy" id="1070528"/>
    <lineage>
        <taxon>unclassified sequences</taxon>
        <taxon>metagenomes</taxon>
        <taxon>organismal metagenomes</taxon>
    </lineage>
</organism>
<accession>A0A6C0K1F6</accession>
<name>A0A6C0K1F6_9ZZZZ</name>
<dbReference type="EMBL" id="MN740778">
    <property type="protein sequence ID" value="QHU10981.1"/>
    <property type="molecule type" value="Genomic_DNA"/>
</dbReference>
<reference evidence="1" key="1">
    <citation type="journal article" date="2020" name="Nature">
        <title>Giant virus diversity and host interactions through global metagenomics.</title>
        <authorList>
            <person name="Schulz F."/>
            <person name="Roux S."/>
            <person name="Paez-Espino D."/>
            <person name="Jungbluth S."/>
            <person name="Walsh D.A."/>
            <person name="Denef V.J."/>
            <person name="McMahon K.D."/>
            <person name="Konstantinidis K.T."/>
            <person name="Eloe-Fadrosh E.A."/>
            <person name="Kyrpides N.C."/>
            <person name="Woyke T."/>
        </authorList>
    </citation>
    <scope>NUCLEOTIDE SEQUENCE</scope>
    <source>
        <strain evidence="1">GVMAG-S-1101165-84</strain>
    </source>
</reference>
<evidence type="ECO:0000313" key="1">
    <source>
        <dbReference type="EMBL" id="QHU10981.1"/>
    </source>
</evidence>
<dbReference type="AlphaFoldDB" id="A0A6C0K1F6"/>
<proteinExistence type="predicted"/>
<protein>
    <submittedName>
        <fullName evidence="1">Uncharacterized protein</fullName>
    </submittedName>
</protein>
<sequence>MVFDVVGTGTGCKPEGFGLRLPRRFLDGLLVHPLNIHSMKSDNNLF</sequence>